<keyword evidence="3" id="KW-1133">Transmembrane helix</keyword>
<dbReference type="OrthoDB" id="8120565at2759"/>
<dbReference type="Proteomes" id="UP000708208">
    <property type="component" value="Unassembled WGS sequence"/>
</dbReference>
<feature type="non-terminal residue" evidence="5">
    <location>
        <position position="1"/>
    </location>
</feature>
<dbReference type="AlphaFoldDB" id="A0A8J2PQ54"/>
<evidence type="ECO:0000256" key="3">
    <source>
        <dbReference type="ARBA" id="ARBA00022989"/>
    </source>
</evidence>
<comment type="subcellular location">
    <subcellularLocation>
        <location evidence="1">Membrane</location>
    </subcellularLocation>
</comment>
<evidence type="ECO:0000313" key="5">
    <source>
        <dbReference type="EMBL" id="CAG7832080.1"/>
    </source>
</evidence>
<dbReference type="GO" id="GO:0022857">
    <property type="term" value="F:transmembrane transporter activity"/>
    <property type="evidence" value="ECO:0007669"/>
    <property type="project" value="InterPro"/>
</dbReference>
<dbReference type="EMBL" id="CAJVCH010563410">
    <property type="protein sequence ID" value="CAG7832080.1"/>
    <property type="molecule type" value="Genomic_DNA"/>
</dbReference>
<evidence type="ECO:0000313" key="6">
    <source>
        <dbReference type="Proteomes" id="UP000708208"/>
    </source>
</evidence>
<dbReference type="Pfam" id="PF00083">
    <property type="entry name" value="Sugar_tr"/>
    <property type="match status" value="1"/>
</dbReference>
<keyword evidence="6" id="KW-1185">Reference proteome</keyword>
<protein>
    <submittedName>
        <fullName evidence="5">Uncharacterized protein</fullName>
    </submittedName>
</protein>
<dbReference type="GO" id="GO:0016020">
    <property type="term" value="C:membrane"/>
    <property type="evidence" value="ECO:0007669"/>
    <property type="project" value="UniProtKB-SubCell"/>
</dbReference>
<comment type="caution">
    <text evidence="5">The sequence shown here is derived from an EMBL/GenBank/DDBJ whole genome shotgun (WGS) entry which is preliminary data.</text>
</comment>
<reference evidence="5" key="1">
    <citation type="submission" date="2021-06" db="EMBL/GenBank/DDBJ databases">
        <authorList>
            <person name="Hodson N. C."/>
            <person name="Mongue J. A."/>
            <person name="Jaron S. K."/>
        </authorList>
    </citation>
    <scope>NUCLEOTIDE SEQUENCE</scope>
</reference>
<organism evidence="5 6">
    <name type="scientific">Allacma fusca</name>
    <dbReference type="NCBI Taxonomy" id="39272"/>
    <lineage>
        <taxon>Eukaryota</taxon>
        <taxon>Metazoa</taxon>
        <taxon>Ecdysozoa</taxon>
        <taxon>Arthropoda</taxon>
        <taxon>Hexapoda</taxon>
        <taxon>Collembola</taxon>
        <taxon>Symphypleona</taxon>
        <taxon>Sminthuridae</taxon>
        <taxon>Allacma</taxon>
    </lineage>
</organism>
<gene>
    <name evidence="5" type="ORF">AFUS01_LOCUS41787</name>
</gene>
<accession>A0A8J2PQ54</accession>
<keyword evidence="4" id="KW-0472">Membrane</keyword>
<name>A0A8J2PQ54_9HEXA</name>
<sequence length="55" mass="6488">MYFMPESPIYLLNKGKDYEAANALKWLRRAQNLEQIEPELTIMQSNVKDQERSGE</sequence>
<proteinExistence type="predicted"/>
<dbReference type="InterPro" id="IPR005828">
    <property type="entry name" value="MFS_sugar_transport-like"/>
</dbReference>
<evidence type="ECO:0000256" key="2">
    <source>
        <dbReference type="ARBA" id="ARBA00022692"/>
    </source>
</evidence>
<evidence type="ECO:0000256" key="4">
    <source>
        <dbReference type="ARBA" id="ARBA00023136"/>
    </source>
</evidence>
<keyword evidence="2" id="KW-0812">Transmembrane</keyword>
<evidence type="ECO:0000256" key="1">
    <source>
        <dbReference type="ARBA" id="ARBA00004370"/>
    </source>
</evidence>